<evidence type="ECO:0000313" key="1">
    <source>
        <dbReference type="EMBL" id="MFC4612758.1"/>
    </source>
</evidence>
<dbReference type="RefSeq" id="WP_381203117.1">
    <property type="nucleotide sequence ID" value="NZ_JBHSFE010000038.1"/>
</dbReference>
<reference evidence="2" key="1">
    <citation type="journal article" date="2019" name="Int. J. Syst. Evol. Microbiol.">
        <title>The Global Catalogue of Microorganisms (GCM) 10K type strain sequencing project: providing services to taxonomists for standard genome sequencing and annotation.</title>
        <authorList>
            <consortium name="The Broad Institute Genomics Platform"/>
            <consortium name="The Broad Institute Genome Sequencing Center for Infectious Disease"/>
            <person name="Wu L."/>
            <person name="Ma J."/>
        </authorList>
    </citation>
    <scope>NUCLEOTIDE SEQUENCE [LARGE SCALE GENOMIC DNA]</scope>
    <source>
        <strain evidence="2">CGMCC 4.7139</strain>
    </source>
</reference>
<gene>
    <name evidence="1" type="ORF">ACFO9E_34165</name>
</gene>
<protein>
    <submittedName>
        <fullName evidence="1">Uncharacterized protein</fullName>
    </submittedName>
</protein>
<name>A0ABV9GI03_9ACTN</name>
<accession>A0ABV9GI03</accession>
<evidence type="ECO:0000313" key="2">
    <source>
        <dbReference type="Proteomes" id="UP001595993"/>
    </source>
</evidence>
<sequence>MRPESSNGTSGGGLAVPMAWLCAEYIADEMLRTGALVEGGSLEYRAGRQTLALTIYLCDSAEELAGVRVISRIDEWLSLTSYGHPWREWVEERLAARRQRESELGDGADPDLALALGTWGWLRQTELLAADLGQGGEAWHSPNPMDAAVDEYAQIWTPAWQLGLPLSHLAIHLYC</sequence>
<proteinExistence type="predicted"/>
<comment type="caution">
    <text evidence="1">The sequence shown here is derived from an EMBL/GenBank/DDBJ whole genome shotgun (WGS) entry which is preliminary data.</text>
</comment>
<organism evidence="1 2">
    <name type="scientific">Streptomyces maoxianensis</name>
    <dbReference type="NCBI Taxonomy" id="1459942"/>
    <lineage>
        <taxon>Bacteria</taxon>
        <taxon>Bacillati</taxon>
        <taxon>Actinomycetota</taxon>
        <taxon>Actinomycetes</taxon>
        <taxon>Kitasatosporales</taxon>
        <taxon>Streptomycetaceae</taxon>
        <taxon>Streptomyces</taxon>
    </lineage>
</organism>
<keyword evidence="2" id="KW-1185">Reference proteome</keyword>
<dbReference type="Proteomes" id="UP001595993">
    <property type="component" value="Unassembled WGS sequence"/>
</dbReference>
<dbReference type="EMBL" id="JBHSFE010000038">
    <property type="protein sequence ID" value="MFC4612758.1"/>
    <property type="molecule type" value="Genomic_DNA"/>
</dbReference>